<evidence type="ECO:0000256" key="1">
    <source>
        <dbReference type="ARBA" id="ARBA00023015"/>
    </source>
</evidence>
<keyword evidence="8" id="KW-1185">Reference proteome</keyword>
<evidence type="ECO:0000256" key="3">
    <source>
        <dbReference type="ARBA" id="ARBA00023125"/>
    </source>
</evidence>
<gene>
    <name evidence="7" type="ORF">KIH39_08875</name>
</gene>
<feature type="domain" description="RNA polymerase sigma-70 region 2" evidence="6">
    <location>
        <begin position="38"/>
        <end position="106"/>
    </location>
</feature>
<sequence length="254" mass="28862">MPIPNNRLSAINTSWQQIRAANNDADLPEGRTALWQLLELYGGAVERYLLGAVRNEDLAQELAQEFAVAFLKGAFKGADPNRGRFRDFVKGILQNLIANHYRKGKKRPGHLPSEFPEPAESEAAQGIDEETLITCWRDEFLSRAWQALLAVEESSGQPYHAILKYKADHPDQSSEQMAEMMSQRLNKPLNAPAVRKALQRAREKFADLLLEDLSTSLLQPTQEELAQELIDLRLYEYCRPTLEKNALKKDDFAR</sequence>
<dbReference type="PANTHER" id="PTHR43133">
    <property type="entry name" value="RNA POLYMERASE ECF-TYPE SIGMA FACTO"/>
    <property type="match status" value="1"/>
</dbReference>
<evidence type="ECO:0000259" key="6">
    <source>
        <dbReference type="Pfam" id="PF04542"/>
    </source>
</evidence>
<dbReference type="Gene3D" id="1.10.1740.10">
    <property type="match status" value="1"/>
</dbReference>
<dbReference type="AlphaFoldDB" id="A0A8E6EZZ9"/>
<protein>
    <recommendedName>
        <fullName evidence="6">RNA polymerase sigma-70 region 2 domain-containing protein</fullName>
    </recommendedName>
</protein>
<proteinExistence type="predicted"/>
<reference evidence="7" key="1">
    <citation type="submission" date="2021-05" db="EMBL/GenBank/DDBJ databases">
        <title>Complete genome sequence of the cellulolytic planctomycete Telmatocola sphagniphila SP2T and characterization of the first cellulase from planctomycetes.</title>
        <authorList>
            <person name="Rakitin A.L."/>
            <person name="Beletsky A.V."/>
            <person name="Naumoff D.G."/>
            <person name="Kulichevskaya I.S."/>
            <person name="Mardanov A.V."/>
            <person name="Ravin N.V."/>
            <person name="Dedysh S.N."/>
        </authorList>
    </citation>
    <scope>NUCLEOTIDE SEQUENCE</scope>
    <source>
        <strain evidence="7">SP2T</strain>
    </source>
</reference>
<keyword evidence="3" id="KW-0238">DNA-binding</keyword>
<organism evidence="7 8">
    <name type="scientific">Telmatocola sphagniphila</name>
    <dbReference type="NCBI Taxonomy" id="1123043"/>
    <lineage>
        <taxon>Bacteria</taxon>
        <taxon>Pseudomonadati</taxon>
        <taxon>Planctomycetota</taxon>
        <taxon>Planctomycetia</taxon>
        <taxon>Gemmatales</taxon>
        <taxon>Gemmataceae</taxon>
    </lineage>
</organism>
<evidence type="ECO:0000256" key="4">
    <source>
        <dbReference type="ARBA" id="ARBA00023163"/>
    </source>
</evidence>
<dbReference type="InterPro" id="IPR007627">
    <property type="entry name" value="RNA_pol_sigma70_r2"/>
</dbReference>
<keyword evidence="1" id="KW-0805">Transcription regulation</keyword>
<keyword evidence="4" id="KW-0804">Transcription</keyword>
<dbReference type="InterPro" id="IPR013325">
    <property type="entry name" value="RNA_pol_sigma_r2"/>
</dbReference>
<dbReference type="InterPro" id="IPR039425">
    <property type="entry name" value="RNA_pol_sigma-70-like"/>
</dbReference>
<evidence type="ECO:0000313" key="8">
    <source>
        <dbReference type="Proteomes" id="UP000676194"/>
    </source>
</evidence>
<dbReference type="KEGG" id="tsph:KIH39_08875"/>
<keyword evidence="2" id="KW-0731">Sigma factor</keyword>
<evidence type="ECO:0000256" key="2">
    <source>
        <dbReference type="ARBA" id="ARBA00023082"/>
    </source>
</evidence>
<dbReference type="GO" id="GO:0006352">
    <property type="term" value="P:DNA-templated transcription initiation"/>
    <property type="evidence" value="ECO:0007669"/>
    <property type="project" value="InterPro"/>
</dbReference>
<dbReference type="GO" id="GO:0003677">
    <property type="term" value="F:DNA binding"/>
    <property type="evidence" value="ECO:0007669"/>
    <property type="project" value="UniProtKB-KW"/>
</dbReference>
<dbReference type="RefSeq" id="WP_213498977.1">
    <property type="nucleotide sequence ID" value="NZ_CP074694.1"/>
</dbReference>
<dbReference type="SUPFAM" id="SSF88946">
    <property type="entry name" value="Sigma2 domain of RNA polymerase sigma factors"/>
    <property type="match status" value="1"/>
</dbReference>
<evidence type="ECO:0000313" key="7">
    <source>
        <dbReference type="EMBL" id="QVL34001.1"/>
    </source>
</evidence>
<dbReference type="Proteomes" id="UP000676194">
    <property type="component" value="Chromosome"/>
</dbReference>
<accession>A0A8E6EZZ9</accession>
<evidence type="ECO:0000256" key="5">
    <source>
        <dbReference type="SAM" id="MobiDB-lite"/>
    </source>
</evidence>
<feature type="region of interest" description="Disordered" evidence="5">
    <location>
        <begin position="103"/>
        <end position="123"/>
    </location>
</feature>
<dbReference type="PANTHER" id="PTHR43133:SF8">
    <property type="entry name" value="RNA POLYMERASE SIGMA FACTOR HI_1459-RELATED"/>
    <property type="match status" value="1"/>
</dbReference>
<feature type="compositionally biased region" description="Low complexity" evidence="5">
    <location>
        <begin position="112"/>
        <end position="123"/>
    </location>
</feature>
<dbReference type="EMBL" id="CP074694">
    <property type="protein sequence ID" value="QVL34001.1"/>
    <property type="molecule type" value="Genomic_DNA"/>
</dbReference>
<dbReference type="GO" id="GO:0016987">
    <property type="term" value="F:sigma factor activity"/>
    <property type="evidence" value="ECO:0007669"/>
    <property type="project" value="UniProtKB-KW"/>
</dbReference>
<dbReference type="Pfam" id="PF04542">
    <property type="entry name" value="Sigma70_r2"/>
    <property type="match status" value="1"/>
</dbReference>
<name>A0A8E6EZZ9_9BACT</name>